<comment type="similarity">
    <text evidence="4">Belongs to the Orn/Lys/Arg decarboxylase class-II family.</text>
</comment>
<feature type="active site" description="Proton donor" evidence="3">
    <location>
        <position position="363"/>
    </location>
</feature>
<dbReference type="PANTHER" id="PTHR43727:SF2">
    <property type="entry name" value="GROUP IV DECARBOXYLASE"/>
    <property type="match status" value="1"/>
</dbReference>
<protein>
    <submittedName>
        <fullName evidence="7">Pyridoxal-dependent decarboxylase, exosortase A system-associated</fullName>
    </submittedName>
</protein>
<dbReference type="Pfam" id="PF02784">
    <property type="entry name" value="Orn_Arg_deC_N"/>
    <property type="match status" value="1"/>
</dbReference>
<evidence type="ECO:0000256" key="3">
    <source>
        <dbReference type="PIRSR" id="PIRSR600183-50"/>
    </source>
</evidence>
<feature type="domain" description="Orn/DAP/Arg decarboxylase 2 N-terminal" evidence="6">
    <location>
        <begin position="49"/>
        <end position="294"/>
    </location>
</feature>
<evidence type="ECO:0000313" key="7">
    <source>
        <dbReference type="EMBL" id="MYN05199.1"/>
    </source>
</evidence>
<dbReference type="Proteomes" id="UP000448575">
    <property type="component" value="Unassembled WGS sequence"/>
</dbReference>
<dbReference type="InterPro" id="IPR000183">
    <property type="entry name" value="Orn/DAP/Arg_de-COase"/>
</dbReference>
<keyword evidence="8" id="KW-1185">Reference proteome</keyword>
<evidence type="ECO:0000313" key="8">
    <source>
        <dbReference type="Proteomes" id="UP000448575"/>
    </source>
</evidence>
<dbReference type="NCBIfam" id="TIGR03099">
    <property type="entry name" value="dCO2ase_PEP1"/>
    <property type="match status" value="1"/>
</dbReference>
<dbReference type="Gene3D" id="3.20.20.10">
    <property type="entry name" value="Alanine racemase"/>
    <property type="match status" value="1"/>
</dbReference>
<comment type="caution">
    <text evidence="7">The sequence shown here is derived from an EMBL/GenBank/DDBJ whole genome shotgun (WGS) entry which is preliminary data.</text>
</comment>
<dbReference type="EMBL" id="WWCJ01000026">
    <property type="protein sequence ID" value="MYN05199.1"/>
    <property type="molecule type" value="Genomic_DNA"/>
</dbReference>
<dbReference type="Pfam" id="PF00278">
    <property type="entry name" value="Orn_DAP_Arg_deC"/>
    <property type="match status" value="1"/>
</dbReference>
<dbReference type="SUPFAM" id="SSF51419">
    <property type="entry name" value="PLP-binding barrel"/>
    <property type="match status" value="1"/>
</dbReference>
<keyword evidence="2 3" id="KW-0663">Pyridoxal phosphate</keyword>
<dbReference type="PRINTS" id="PR01179">
    <property type="entry name" value="ODADCRBXLASE"/>
</dbReference>
<dbReference type="AlphaFoldDB" id="A0A6N9HP50"/>
<dbReference type="Gene3D" id="2.40.37.10">
    <property type="entry name" value="Lyase, Ornithine Decarboxylase, Chain A, domain 1"/>
    <property type="match status" value="1"/>
</dbReference>
<dbReference type="CDD" id="cd06839">
    <property type="entry name" value="PLPDE_III_Btrk_like"/>
    <property type="match status" value="1"/>
</dbReference>
<dbReference type="SUPFAM" id="SSF50621">
    <property type="entry name" value="Alanine racemase C-terminal domain-like"/>
    <property type="match status" value="1"/>
</dbReference>
<evidence type="ECO:0000256" key="2">
    <source>
        <dbReference type="ARBA" id="ARBA00022898"/>
    </source>
</evidence>
<evidence type="ECO:0000259" key="5">
    <source>
        <dbReference type="Pfam" id="PF00278"/>
    </source>
</evidence>
<organism evidence="7 8">
    <name type="scientific">Pseudoduganella guangdongensis</name>
    <dbReference type="NCBI Taxonomy" id="2692179"/>
    <lineage>
        <taxon>Bacteria</taxon>
        <taxon>Pseudomonadati</taxon>
        <taxon>Pseudomonadota</taxon>
        <taxon>Betaproteobacteria</taxon>
        <taxon>Burkholderiales</taxon>
        <taxon>Oxalobacteraceae</taxon>
        <taxon>Telluria group</taxon>
        <taxon>Pseudoduganella</taxon>
    </lineage>
</organism>
<dbReference type="PANTHER" id="PTHR43727">
    <property type="entry name" value="DIAMINOPIMELATE DECARBOXYLASE"/>
    <property type="match status" value="1"/>
</dbReference>
<evidence type="ECO:0000259" key="6">
    <source>
        <dbReference type="Pfam" id="PF02784"/>
    </source>
</evidence>
<name>A0A6N9HP50_9BURK</name>
<evidence type="ECO:0000256" key="4">
    <source>
        <dbReference type="RuleBase" id="RU003737"/>
    </source>
</evidence>
<dbReference type="GO" id="GO:0009089">
    <property type="term" value="P:lysine biosynthetic process via diaminopimelate"/>
    <property type="evidence" value="ECO:0007669"/>
    <property type="project" value="TreeGrafter"/>
</dbReference>
<accession>A0A6N9HP50</accession>
<dbReference type="GO" id="GO:0008836">
    <property type="term" value="F:diaminopimelate decarboxylase activity"/>
    <property type="evidence" value="ECO:0007669"/>
    <property type="project" value="TreeGrafter"/>
</dbReference>
<dbReference type="InterPro" id="IPR022643">
    <property type="entry name" value="De-COase2_C"/>
</dbReference>
<gene>
    <name evidence="7" type="ORF">GTP41_24190</name>
</gene>
<proteinExistence type="inferred from homology"/>
<evidence type="ECO:0000256" key="1">
    <source>
        <dbReference type="ARBA" id="ARBA00001933"/>
    </source>
</evidence>
<dbReference type="InterPro" id="IPR022644">
    <property type="entry name" value="De-COase2_N"/>
</dbReference>
<comment type="cofactor">
    <cofactor evidence="1 3">
        <name>pyridoxal 5'-phosphate</name>
        <dbReference type="ChEBI" id="CHEBI:597326"/>
    </cofactor>
</comment>
<dbReference type="InterPro" id="IPR009006">
    <property type="entry name" value="Ala_racemase/Decarboxylase_C"/>
</dbReference>
<dbReference type="InterPro" id="IPR029066">
    <property type="entry name" value="PLP-binding_barrel"/>
</dbReference>
<sequence>MDAPRRPHHAPLVQFAVEDDCLLIGGIPLPRLAQRVGQTPFYVYSRAAMTARVAELRAALPAEVHLHYAMKANPMPAVVQHMATLVDGLDVASGGELRVALDTVMDPALISFAGPGKGEAELSCAIAAGIVLNLESEGEMERAAVLGQRLGIVPKVNVRVNPDFELKSSGMKMGGGPKQFGVDAEKVPAMLARIGQLGLDFHGFHIFSGSQNLKVAALQEAHEKTFALALRLAEAAPRAPRILNIGGGFGIPYFPGEERLDLAAVGANLARILDEVRPRLQGAQVVIELGRYLVGEAGAYVCRVVDRKESRGQVFLVTDGGLHHHLSASGNFGQVIRKNYPVVIGTKVAGGPRELASVVGPLCTPLDLLADQMELGQAQAGDLVVVLQSGAYGATASPAAFLSHPAALEVFV</sequence>
<feature type="domain" description="Orn/DAP/Arg decarboxylase 2 C-terminal" evidence="5">
    <location>
        <begin position="41"/>
        <end position="390"/>
    </location>
</feature>
<dbReference type="InterPro" id="IPR017530">
    <property type="entry name" value="DCO2ase_PEP1"/>
</dbReference>
<reference evidence="7 8" key="1">
    <citation type="submission" date="2019-12" db="EMBL/GenBank/DDBJ databases">
        <title>Novel species isolated from a subtropical stream in China.</title>
        <authorList>
            <person name="Lu H."/>
        </authorList>
    </citation>
    <scope>NUCLEOTIDE SEQUENCE [LARGE SCALE GENOMIC DNA]</scope>
    <source>
        <strain evidence="7 8">DS3</strain>
    </source>
</reference>
<feature type="modified residue" description="N6-(pyridoxal phosphate)lysine" evidence="3">
    <location>
        <position position="71"/>
    </location>
</feature>